<dbReference type="PANTHER" id="PTHR38454">
    <property type="entry name" value="INTEGRAL MEMBRANE PROTEIN-RELATED"/>
    <property type="match status" value="1"/>
</dbReference>
<keyword evidence="1" id="KW-0812">Transmembrane</keyword>
<feature type="transmembrane region" description="Helical" evidence="1">
    <location>
        <begin position="304"/>
        <end position="327"/>
    </location>
</feature>
<gene>
    <name evidence="2" type="ORF">V5E97_11095</name>
</gene>
<evidence type="ECO:0000256" key="1">
    <source>
        <dbReference type="SAM" id="Phobius"/>
    </source>
</evidence>
<dbReference type="InterPro" id="IPR018580">
    <property type="entry name" value="Uncharacterised_YfhO"/>
</dbReference>
<feature type="transmembrane region" description="Helical" evidence="1">
    <location>
        <begin position="136"/>
        <end position="153"/>
    </location>
</feature>
<proteinExistence type="predicted"/>
<reference evidence="2" key="1">
    <citation type="submission" date="2024-05" db="EMBL/GenBank/DDBJ databases">
        <title>Planctomycetes of the genus Singulisphaera possess chitinolytic capabilities.</title>
        <authorList>
            <person name="Ivanova A."/>
        </authorList>
    </citation>
    <scope>NUCLEOTIDE SEQUENCE</scope>
    <source>
        <strain evidence="2">Ch08T</strain>
    </source>
</reference>
<sequence length="998" mass="109338">MTANKSPHATFLSSYGRRIAALGLALTAFTALLLAVFHPALFHDRQFAFQDAGHFYYPLLERVQQEWAAGRWPLWSQEASAGTPLLGNPTAAVLYPGKIVFFVWPHPWAVRCYVIGHIALAFVAMGTLLRGWGISPVGSILGALAYAFGVPVLSQTSNMIFLVGAAWAPLGFFAADRWVRCGQRLGIPSLTMVLAFQVLGGDPEAAYVTLACAVGYAVGMAATRTPSAIGRLLRILGLVLIPLFLVFLALSWWSARVIHDVAVAAPGTPPPWKAPREAVVILAWGIAAAVLARRARRGRDGRGFATMAAGLIGGAALALAVSGAQLLPILEYTGMSFRAAESEGFHDIYPYSAHPLQLLDAIWPNLYGTVEGGYRTWLNALPPKPGSRVWMPSVYLGGLTVVLAGVAFGVRGGPPGRAWLSLVAIVSLLAALGYYASPLFWARCLPGWSATLGPLEPPFSQQVRTDGYLRDGDSGVYWFLSSSLPGFASFRYPPKLLVFWALAVSGLAGMGWDLVVAGRSRRAMIFATGLLAASLIAAAASWIGAGPVHGWFNRLAESLRTSDEPLNVARALADFRGAIGHGAIVAAATVGLARLAPRRPWLAGVLAVVILTLDLGLANAYHIITVPQSAFEGTPKALALIQEAERVNPSPGPFRIQRIGRWWPARWAQTGLPRQFETITRWERNTLRPNFNMPLRIQSTFYHDTIEPMDFGLFFLPWGLDPDPESARIHGLKPDQSVWYYPRRGFDLWNTRYFIVPGRLIWDNSIRGYASIIPNSTYIYPGPGSFQGPEGPERRKQWGETEDFRILRNEAAFPRAWIVHRAYLVPPITGLRLADRNKIMHELLYQGDEFWKIPNTPVRDPHTVAWVETDHPKEVDKFLSRDLPTPDETATITHDSPQRVEVTAVLRSPGLVVVSDFYYPGWNVTVDGRPAEILKTNRAMRGVALPAGTHRLVFRYDPLSFRLGIALSLLGLTAVTLLIIWGLRGPSLNHRGNLRSSA</sequence>
<feature type="transmembrane region" description="Helical" evidence="1">
    <location>
        <begin position="959"/>
        <end position="983"/>
    </location>
</feature>
<feature type="transmembrane region" description="Helical" evidence="1">
    <location>
        <begin position="602"/>
        <end position="624"/>
    </location>
</feature>
<feature type="transmembrane region" description="Helical" evidence="1">
    <location>
        <begin position="389"/>
        <end position="410"/>
    </location>
</feature>
<dbReference type="RefSeq" id="WP_406699404.1">
    <property type="nucleotide sequence ID" value="NZ_CP155447.1"/>
</dbReference>
<feature type="transmembrane region" description="Helical" evidence="1">
    <location>
        <begin position="497"/>
        <end position="516"/>
    </location>
</feature>
<accession>A0AAU7CMK1</accession>
<feature type="transmembrane region" description="Helical" evidence="1">
    <location>
        <begin position="274"/>
        <end position="292"/>
    </location>
</feature>
<feature type="transmembrane region" description="Helical" evidence="1">
    <location>
        <begin position="108"/>
        <end position="129"/>
    </location>
</feature>
<dbReference type="AlphaFoldDB" id="A0AAU7CMK1"/>
<feature type="transmembrane region" description="Helical" evidence="1">
    <location>
        <begin position="575"/>
        <end position="595"/>
    </location>
</feature>
<protein>
    <submittedName>
        <fullName evidence="2">YfhO family protein</fullName>
    </submittedName>
</protein>
<keyword evidence="1" id="KW-0472">Membrane</keyword>
<dbReference type="PANTHER" id="PTHR38454:SF1">
    <property type="entry name" value="INTEGRAL MEMBRANE PROTEIN"/>
    <property type="match status" value="1"/>
</dbReference>
<feature type="transmembrane region" description="Helical" evidence="1">
    <location>
        <begin position="523"/>
        <end position="545"/>
    </location>
</feature>
<feature type="transmembrane region" description="Helical" evidence="1">
    <location>
        <begin position="417"/>
        <end position="436"/>
    </location>
</feature>
<keyword evidence="1" id="KW-1133">Transmembrane helix</keyword>
<dbReference type="Pfam" id="PF09586">
    <property type="entry name" value="YfhO"/>
    <property type="match status" value="1"/>
</dbReference>
<feature type="transmembrane region" description="Helical" evidence="1">
    <location>
        <begin position="235"/>
        <end position="254"/>
    </location>
</feature>
<evidence type="ECO:0000313" key="2">
    <source>
        <dbReference type="EMBL" id="XBH06554.1"/>
    </source>
</evidence>
<name>A0AAU7CMK1_9BACT</name>
<feature type="transmembrane region" description="Helical" evidence="1">
    <location>
        <begin position="159"/>
        <end position="175"/>
    </location>
</feature>
<organism evidence="2">
    <name type="scientific">Singulisphaera sp. Ch08</name>
    <dbReference type="NCBI Taxonomy" id="3120278"/>
    <lineage>
        <taxon>Bacteria</taxon>
        <taxon>Pseudomonadati</taxon>
        <taxon>Planctomycetota</taxon>
        <taxon>Planctomycetia</taxon>
        <taxon>Isosphaerales</taxon>
        <taxon>Isosphaeraceae</taxon>
        <taxon>Singulisphaera</taxon>
    </lineage>
</organism>
<dbReference type="EMBL" id="CP155447">
    <property type="protein sequence ID" value="XBH06554.1"/>
    <property type="molecule type" value="Genomic_DNA"/>
</dbReference>